<gene>
    <name evidence="1" type="ORF">T190115A13A_200019</name>
</gene>
<evidence type="ECO:0000313" key="1">
    <source>
        <dbReference type="EMBL" id="CAL2106303.1"/>
    </source>
</evidence>
<evidence type="ECO:0008006" key="3">
    <source>
        <dbReference type="Google" id="ProtNLM"/>
    </source>
</evidence>
<keyword evidence="2" id="KW-1185">Reference proteome</keyword>
<dbReference type="EMBL" id="CAXJRC010000012">
    <property type="protein sequence ID" value="CAL2106303.1"/>
    <property type="molecule type" value="Genomic_DNA"/>
</dbReference>
<organism evidence="1 2">
    <name type="scientific">Tenacibaculum vairaonense</name>
    <dbReference type="NCBI Taxonomy" id="3137860"/>
    <lineage>
        <taxon>Bacteria</taxon>
        <taxon>Pseudomonadati</taxon>
        <taxon>Bacteroidota</taxon>
        <taxon>Flavobacteriia</taxon>
        <taxon>Flavobacteriales</taxon>
        <taxon>Flavobacteriaceae</taxon>
        <taxon>Tenacibaculum</taxon>
    </lineage>
</organism>
<proteinExistence type="predicted"/>
<dbReference type="Proteomes" id="UP001497602">
    <property type="component" value="Unassembled WGS sequence"/>
</dbReference>
<reference evidence="1 2" key="1">
    <citation type="submission" date="2024-05" db="EMBL/GenBank/DDBJ databases">
        <authorList>
            <person name="Duchaud E."/>
        </authorList>
    </citation>
    <scope>NUCLEOTIDE SEQUENCE [LARGE SCALE GENOMIC DNA]</scope>
    <source>
        <strain evidence="1">Ena-SAMPLE-TAB-13-05-2024-13:56:06:370-140305</strain>
    </source>
</reference>
<name>A0ABM9PL36_9FLAO</name>
<evidence type="ECO:0000313" key="2">
    <source>
        <dbReference type="Proteomes" id="UP001497602"/>
    </source>
</evidence>
<accession>A0ABM9PL36</accession>
<dbReference type="RefSeq" id="WP_348702912.1">
    <property type="nucleotide sequence ID" value="NZ_CAXIYA010000008.1"/>
</dbReference>
<comment type="caution">
    <text evidence="1">The sequence shown here is derived from an EMBL/GenBank/DDBJ whole genome shotgun (WGS) entry which is preliminary data.</text>
</comment>
<sequence length="212" mass="24562">MKKVIYLFIATVFLNCSNQKKKFPENFDFGKTKNGLYKNDYFNMEVLFNPNWIVQDKQEVNNLIERGSDLATGDNENLKSIIKASQINTAYLLAVFKHEVGAAVEYNPSFMLVAENTKNFPGIKNGKDYLFHAKKALLQSQMSYSFEKEVFEKEIGRSSFHVMEVKFDYMGKIIIQEYISTVIKGFSLSFIISYTTEEEKNELYEVINNIKI</sequence>
<protein>
    <recommendedName>
        <fullName evidence="3">Lipoprotein</fullName>
    </recommendedName>
</protein>